<evidence type="ECO:0008006" key="4">
    <source>
        <dbReference type="Google" id="ProtNLM"/>
    </source>
</evidence>
<dbReference type="Proteomes" id="UP001153076">
    <property type="component" value="Unassembled WGS sequence"/>
</dbReference>
<accession>A0A9Q1GY82</accession>
<dbReference type="SUPFAM" id="SSF55550">
    <property type="entry name" value="SH2 domain"/>
    <property type="match status" value="1"/>
</dbReference>
<dbReference type="EMBL" id="JAKOGI010001248">
    <property type="protein sequence ID" value="KAJ8426713.1"/>
    <property type="molecule type" value="Genomic_DNA"/>
</dbReference>
<comment type="caution">
    <text evidence="2">The sequence shown here is derived from an EMBL/GenBank/DDBJ whole genome shotgun (WGS) entry which is preliminary data.</text>
</comment>
<evidence type="ECO:0000313" key="2">
    <source>
        <dbReference type="EMBL" id="KAJ8426713.1"/>
    </source>
</evidence>
<dbReference type="AlphaFoldDB" id="A0A9Q1GY82"/>
<dbReference type="InterPro" id="IPR001217">
    <property type="entry name" value="STAT"/>
</dbReference>
<dbReference type="GO" id="GO:0003700">
    <property type="term" value="F:DNA-binding transcription factor activity"/>
    <property type="evidence" value="ECO:0007669"/>
    <property type="project" value="InterPro"/>
</dbReference>
<sequence length="690" mass="77458">MSIFLPLQLHSKTPFLCLRADRRIAFSPPISLENEDADSSRPTSLAKAPSVVPEEEFPLERWVHLGCEVSGTIIRICFDGKISGERSLDSFSAKEADFEGVTSMTLSAAAEGNKGLDGYVYNAKISSLMSSIENQHDKDPPLRLSLNSSSAADIEVDSDGVWTIVGGKASCRRYFSFDILLLNAFGELVEKELEVVASLVYATDRAPVEKSEDGEAPLLTSSDGFEFPSDDRPTKLLHGRASFKLKISQLSSKCHNRLFCIKFDIPQMRHYPFLMVFSPPIRCISRTSNSKMPTITWKKLPSGLHLFNGSNSPKYGSGCTELQQSAVCEARLSPPSKRVKLGRDNALTVTNGVSSAKRPDEECNSYTVAANKVQSALRTSLESLQENYGGIDNSASDSESVGTRNIELKNVPCSRELISDLTIFRYCLGGLSERLFMLKEISLFVSEQDMIDMAEQVSLFSGCSHHRNIYHPSRYQIMMTKRLLEEEERAWNLISQDRSQVHWDNVVFEIEEHFMRIACSSARSLSQQDLNFLRKIPGGREYITRDDFDKIWRWLYPVAFTISRPEINVLWASASPKWIEEFVTKEEVEYALQGIQEPGTFILRFPTSRSWPHPDAGSLIASYVGTDFSLHHRQLSLDYRSVSHGYSELFSASKLCSGKFDADTKSLQELLLSEPELSRVGRVMRSDLTV</sequence>
<organism evidence="2 3">
    <name type="scientific">Carnegiea gigantea</name>
    <dbReference type="NCBI Taxonomy" id="171969"/>
    <lineage>
        <taxon>Eukaryota</taxon>
        <taxon>Viridiplantae</taxon>
        <taxon>Streptophyta</taxon>
        <taxon>Embryophyta</taxon>
        <taxon>Tracheophyta</taxon>
        <taxon>Spermatophyta</taxon>
        <taxon>Magnoliopsida</taxon>
        <taxon>eudicotyledons</taxon>
        <taxon>Gunneridae</taxon>
        <taxon>Pentapetalae</taxon>
        <taxon>Caryophyllales</taxon>
        <taxon>Cactineae</taxon>
        <taxon>Cactaceae</taxon>
        <taxon>Cactoideae</taxon>
        <taxon>Echinocereeae</taxon>
        <taxon>Carnegiea</taxon>
    </lineage>
</organism>
<protein>
    <recommendedName>
        <fullName evidence="4">SH2 domain-containing protein</fullName>
    </recommendedName>
</protein>
<dbReference type="OrthoDB" id="10263919at2759"/>
<proteinExistence type="predicted"/>
<evidence type="ECO:0000313" key="3">
    <source>
        <dbReference type="Proteomes" id="UP001153076"/>
    </source>
</evidence>
<dbReference type="InterPro" id="IPR036860">
    <property type="entry name" value="SH2_dom_sf"/>
</dbReference>
<keyword evidence="1" id="KW-0727">SH2 domain</keyword>
<dbReference type="PANTHER" id="PTHR11801">
    <property type="entry name" value="SIGNAL TRANSDUCER AND ACTIVATOR OF TRANSCRIPTION"/>
    <property type="match status" value="1"/>
</dbReference>
<dbReference type="Gene3D" id="3.30.505.10">
    <property type="entry name" value="SH2 domain"/>
    <property type="match status" value="1"/>
</dbReference>
<dbReference type="GO" id="GO:0007165">
    <property type="term" value="P:signal transduction"/>
    <property type="evidence" value="ECO:0007669"/>
    <property type="project" value="InterPro"/>
</dbReference>
<evidence type="ECO:0000256" key="1">
    <source>
        <dbReference type="ARBA" id="ARBA00022999"/>
    </source>
</evidence>
<reference evidence="2" key="1">
    <citation type="submission" date="2022-04" db="EMBL/GenBank/DDBJ databases">
        <title>Carnegiea gigantea Genome sequencing and assembly v2.</title>
        <authorList>
            <person name="Copetti D."/>
            <person name="Sanderson M.J."/>
            <person name="Burquez A."/>
            <person name="Wojciechowski M.F."/>
        </authorList>
    </citation>
    <scope>NUCLEOTIDE SEQUENCE</scope>
    <source>
        <strain evidence="2">SGP5-SGP5p</strain>
        <tissue evidence="2">Aerial part</tissue>
    </source>
</reference>
<keyword evidence="3" id="KW-1185">Reference proteome</keyword>
<gene>
    <name evidence="2" type="ORF">Cgig2_000340</name>
</gene>
<name>A0A9Q1GY82_9CARY</name>